<dbReference type="Gene3D" id="3.30.40.10">
    <property type="entry name" value="Zinc/RING finger domain, C3HC4 (zinc finger)"/>
    <property type="match status" value="1"/>
</dbReference>
<accession>A0A5J4YJ48</accession>
<evidence type="ECO:0000256" key="10">
    <source>
        <dbReference type="SAM" id="MobiDB-lite"/>
    </source>
</evidence>
<evidence type="ECO:0000313" key="12">
    <source>
        <dbReference type="EMBL" id="KAA8491471.1"/>
    </source>
</evidence>
<sequence length="557" mass="61651">MAHPKEPNRAVGEEDEEDEERLCRYCFEGAVDECDAQNGTTPGIESNALVSPCACMGGQRYVHLQCLRRWQRSILVSQPTHPSFYHNDPRLTQCAVCLTPFSVRPPTRQQLMEGFTGAELAALIAPRGVIAAHMAFSAELQRSLHEMPALLRIMCGYQHWIGGAYLITSVEPDSGTLEFLVEEQETLDALRERLVSNSNTDARANGPRDGFPSIVIRGRVFRLAAEGALQNVAVGDENRTGADDRGNHAGLISAFNALSVPARIVLHAQDTTFGEDHVVAVNLTRRIPQGSDEERGNDHEAVKASLQAFCEQYPHLRDNIELEHYDGGPCEESDIQWCITLGGEHEDQEHGWTVHRELTAALQRAARNASLGSGSLPPNSTFFVGDVVQVRDDGSTGVLGVLRSYDAVTEQWEVVILDGHGGGASKKFRESVLRLDTSLNGENNENDGNRNCHKVRVMVFWGDARWSRTQLLGEIARGHWGLAPGCLEVLVVPPRSRRAIFDDQLVFAPTSEMTDEYMRGAERDMEAYSRQQHQQQVQITGFDSVNPTEAETEEEST</sequence>
<dbReference type="InterPro" id="IPR013083">
    <property type="entry name" value="Znf_RING/FYVE/PHD"/>
</dbReference>
<dbReference type="GO" id="GO:0008270">
    <property type="term" value="F:zinc ion binding"/>
    <property type="evidence" value="ECO:0007669"/>
    <property type="project" value="UniProtKB-KW"/>
</dbReference>
<evidence type="ECO:0000256" key="5">
    <source>
        <dbReference type="ARBA" id="ARBA00022771"/>
    </source>
</evidence>
<gene>
    <name evidence="12" type="ORF">FVE85_2486</name>
</gene>
<dbReference type="PANTHER" id="PTHR46065">
    <property type="entry name" value="E3 UBIQUITIN-PROTEIN LIGASE MARCH 2/3 FAMILY MEMBER"/>
    <property type="match status" value="1"/>
</dbReference>
<evidence type="ECO:0000313" key="13">
    <source>
        <dbReference type="Proteomes" id="UP000324585"/>
    </source>
</evidence>
<evidence type="ECO:0000256" key="9">
    <source>
        <dbReference type="ARBA" id="ARBA00023136"/>
    </source>
</evidence>
<dbReference type="Pfam" id="PF12906">
    <property type="entry name" value="RINGv"/>
    <property type="match status" value="1"/>
</dbReference>
<dbReference type="OrthoDB" id="264354at2759"/>
<keyword evidence="3" id="KW-0812">Transmembrane</keyword>
<dbReference type="Gene3D" id="3.40.1740.10">
    <property type="entry name" value="VC0467-like"/>
    <property type="match status" value="1"/>
</dbReference>
<keyword evidence="6" id="KW-0833">Ubl conjugation pathway</keyword>
<dbReference type="GO" id="GO:0016740">
    <property type="term" value="F:transferase activity"/>
    <property type="evidence" value="ECO:0007669"/>
    <property type="project" value="UniProtKB-KW"/>
</dbReference>
<feature type="compositionally biased region" description="Polar residues" evidence="10">
    <location>
        <begin position="529"/>
        <end position="549"/>
    </location>
</feature>
<dbReference type="Proteomes" id="UP000324585">
    <property type="component" value="Unassembled WGS sequence"/>
</dbReference>
<reference evidence="13" key="1">
    <citation type="journal article" date="2019" name="Nat. Commun.">
        <title>Expansion of phycobilisome linker gene families in mesophilic red algae.</title>
        <authorList>
            <person name="Lee J."/>
            <person name="Kim D."/>
            <person name="Bhattacharya D."/>
            <person name="Yoon H.S."/>
        </authorList>
    </citation>
    <scope>NUCLEOTIDE SEQUENCE [LARGE SCALE GENOMIC DNA]</scope>
    <source>
        <strain evidence="13">CCMP 1328</strain>
    </source>
</reference>
<feature type="domain" description="RING-CH-type" evidence="11">
    <location>
        <begin position="15"/>
        <end position="104"/>
    </location>
</feature>
<evidence type="ECO:0000256" key="1">
    <source>
        <dbReference type="ARBA" id="ARBA00004141"/>
    </source>
</evidence>
<keyword evidence="4" id="KW-0479">Metal-binding</keyword>
<protein>
    <recommendedName>
        <fullName evidence="11">RING-CH-type domain-containing protein</fullName>
    </recommendedName>
</protein>
<evidence type="ECO:0000256" key="7">
    <source>
        <dbReference type="ARBA" id="ARBA00022833"/>
    </source>
</evidence>
<dbReference type="SMART" id="SM00744">
    <property type="entry name" value="RINGv"/>
    <property type="match status" value="1"/>
</dbReference>
<evidence type="ECO:0000256" key="6">
    <source>
        <dbReference type="ARBA" id="ARBA00022786"/>
    </source>
</evidence>
<dbReference type="SUPFAM" id="SSF143456">
    <property type="entry name" value="VC0467-like"/>
    <property type="match status" value="1"/>
</dbReference>
<dbReference type="OMA" id="FAPVSEM"/>
<keyword evidence="2" id="KW-0808">Transferase</keyword>
<proteinExistence type="predicted"/>
<keyword evidence="7" id="KW-0862">Zinc</keyword>
<name>A0A5J4YJ48_PORPP</name>
<keyword evidence="13" id="KW-1185">Reference proteome</keyword>
<organism evidence="12 13">
    <name type="scientific">Porphyridium purpureum</name>
    <name type="common">Red alga</name>
    <name type="synonym">Porphyridium cruentum</name>
    <dbReference type="NCBI Taxonomy" id="35688"/>
    <lineage>
        <taxon>Eukaryota</taxon>
        <taxon>Rhodophyta</taxon>
        <taxon>Bangiophyceae</taxon>
        <taxon>Porphyridiales</taxon>
        <taxon>Porphyridiaceae</taxon>
        <taxon>Porphyridium</taxon>
    </lineage>
</organism>
<feature type="region of interest" description="Disordered" evidence="10">
    <location>
        <begin position="527"/>
        <end position="557"/>
    </location>
</feature>
<comment type="subcellular location">
    <subcellularLocation>
        <location evidence="1">Membrane</location>
        <topology evidence="1">Multi-pass membrane protein</topology>
    </subcellularLocation>
</comment>
<evidence type="ECO:0000256" key="8">
    <source>
        <dbReference type="ARBA" id="ARBA00022989"/>
    </source>
</evidence>
<dbReference type="EMBL" id="VRMN01000013">
    <property type="protein sequence ID" value="KAA8491471.1"/>
    <property type="molecule type" value="Genomic_DNA"/>
</dbReference>
<dbReference type="GO" id="GO:0016020">
    <property type="term" value="C:membrane"/>
    <property type="evidence" value="ECO:0007669"/>
    <property type="project" value="UniProtKB-SubCell"/>
</dbReference>
<comment type="caution">
    <text evidence="12">The sequence shown here is derived from an EMBL/GenBank/DDBJ whole genome shotgun (WGS) entry which is preliminary data.</text>
</comment>
<evidence type="ECO:0000259" key="11">
    <source>
        <dbReference type="PROSITE" id="PS51292"/>
    </source>
</evidence>
<dbReference type="SUPFAM" id="SSF57850">
    <property type="entry name" value="RING/U-box"/>
    <property type="match status" value="1"/>
</dbReference>
<evidence type="ECO:0000256" key="2">
    <source>
        <dbReference type="ARBA" id="ARBA00022679"/>
    </source>
</evidence>
<dbReference type="AlphaFoldDB" id="A0A5J4YJ48"/>
<dbReference type="PROSITE" id="PS51292">
    <property type="entry name" value="ZF_RING_CH"/>
    <property type="match status" value="1"/>
</dbReference>
<keyword evidence="5" id="KW-0863">Zinc-finger</keyword>
<dbReference type="InterPro" id="IPR011016">
    <property type="entry name" value="Znf_RING-CH"/>
</dbReference>
<dbReference type="PANTHER" id="PTHR46065:SF3">
    <property type="entry name" value="FI20425P1"/>
    <property type="match status" value="1"/>
</dbReference>
<keyword evidence="8" id="KW-1133">Transmembrane helix</keyword>
<evidence type="ECO:0000256" key="3">
    <source>
        <dbReference type="ARBA" id="ARBA00022692"/>
    </source>
</evidence>
<evidence type="ECO:0000256" key="4">
    <source>
        <dbReference type="ARBA" id="ARBA00022723"/>
    </source>
</evidence>
<keyword evidence="9" id="KW-0472">Membrane</keyword>